<evidence type="ECO:0000259" key="1">
    <source>
        <dbReference type="Pfam" id="PF06985"/>
    </source>
</evidence>
<organism evidence="2 3">
    <name type="scientific">Decorospora gaudefroyi</name>
    <dbReference type="NCBI Taxonomy" id="184978"/>
    <lineage>
        <taxon>Eukaryota</taxon>
        <taxon>Fungi</taxon>
        <taxon>Dikarya</taxon>
        <taxon>Ascomycota</taxon>
        <taxon>Pezizomycotina</taxon>
        <taxon>Dothideomycetes</taxon>
        <taxon>Pleosporomycetidae</taxon>
        <taxon>Pleosporales</taxon>
        <taxon>Pleosporineae</taxon>
        <taxon>Pleosporaceae</taxon>
        <taxon>Decorospora</taxon>
    </lineage>
</organism>
<proteinExistence type="predicted"/>
<dbReference type="PANTHER" id="PTHR33112">
    <property type="entry name" value="DOMAIN PROTEIN, PUTATIVE-RELATED"/>
    <property type="match status" value="1"/>
</dbReference>
<dbReference type="OrthoDB" id="2958217at2759"/>
<dbReference type="AlphaFoldDB" id="A0A6A5K6A3"/>
<gene>
    <name evidence="2" type="ORF">BDW02DRAFT_609098</name>
</gene>
<dbReference type="Proteomes" id="UP000800040">
    <property type="component" value="Unassembled WGS sequence"/>
</dbReference>
<keyword evidence="3" id="KW-1185">Reference proteome</keyword>
<accession>A0A6A5K6A3</accession>
<dbReference type="PANTHER" id="PTHR33112:SF10">
    <property type="entry name" value="TOL"/>
    <property type="match status" value="1"/>
</dbReference>
<dbReference type="EMBL" id="ML975401">
    <property type="protein sequence ID" value="KAF1830317.1"/>
    <property type="molecule type" value="Genomic_DNA"/>
</dbReference>
<protein>
    <submittedName>
        <fullName evidence="2">Heterokaryon incompatibility</fullName>
    </submittedName>
</protein>
<evidence type="ECO:0000313" key="2">
    <source>
        <dbReference type="EMBL" id="KAF1830317.1"/>
    </source>
</evidence>
<name>A0A6A5K6A3_9PLEO</name>
<sequence>QYATLSHCWGNAKALRLTAASFRDLSTGVAISELAKIFQDAIFTARSLGIGLLWIDSLCILQDSEEDWQGESAVMSEIYRNGVA</sequence>
<reference evidence="2" key="1">
    <citation type="submission" date="2020-01" db="EMBL/GenBank/DDBJ databases">
        <authorList>
            <consortium name="DOE Joint Genome Institute"/>
            <person name="Haridas S."/>
            <person name="Albert R."/>
            <person name="Binder M."/>
            <person name="Bloem J."/>
            <person name="Labutti K."/>
            <person name="Salamov A."/>
            <person name="Andreopoulos B."/>
            <person name="Baker S.E."/>
            <person name="Barry K."/>
            <person name="Bills G."/>
            <person name="Bluhm B.H."/>
            <person name="Cannon C."/>
            <person name="Castanera R."/>
            <person name="Culley D.E."/>
            <person name="Daum C."/>
            <person name="Ezra D."/>
            <person name="Gonzalez J.B."/>
            <person name="Henrissat B."/>
            <person name="Kuo A."/>
            <person name="Liang C."/>
            <person name="Lipzen A."/>
            <person name="Lutzoni F."/>
            <person name="Magnuson J."/>
            <person name="Mondo S."/>
            <person name="Nolan M."/>
            <person name="Ohm R."/>
            <person name="Pangilinan J."/>
            <person name="Park H.-J."/>
            <person name="Ramirez L."/>
            <person name="Alfaro M."/>
            <person name="Sun H."/>
            <person name="Tritt A."/>
            <person name="Yoshinaga Y."/>
            <person name="Zwiers L.-H."/>
            <person name="Turgeon B.G."/>
            <person name="Goodwin S.B."/>
            <person name="Spatafora J.W."/>
            <person name="Crous P.W."/>
            <person name="Grigoriev I.V."/>
        </authorList>
    </citation>
    <scope>NUCLEOTIDE SEQUENCE</scope>
    <source>
        <strain evidence="2">P77</strain>
    </source>
</reference>
<feature type="domain" description="Heterokaryon incompatibility" evidence="1">
    <location>
        <begin position="2"/>
        <end position="82"/>
    </location>
</feature>
<dbReference type="InterPro" id="IPR010730">
    <property type="entry name" value="HET"/>
</dbReference>
<dbReference type="Pfam" id="PF06985">
    <property type="entry name" value="HET"/>
    <property type="match status" value="1"/>
</dbReference>
<evidence type="ECO:0000313" key="3">
    <source>
        <dbReference type="Proteomes" id="UP000800040"/>
    </source>
</evidence>
<feature type="non-terminal residue" evidence="2">
    <location>
        <position position="1"/>
    </location>
</feature>